<name>A0A0B6ZM02_9EUPU</name>
<dbReference type="Gene3D" id="1.10.287.660">
    <property type="entry name" value="Helix hairpin bin"/>
    <property type="match status" value="1"/>
</dbReference>
<evidence type="ECO:0000256" key="7">
    <source>
        <dbReference type="PROSITE-ProRule" id="PRU00646"/>
    </source>
</evidence>
<comment type="similarity">
    <text evidence="2">Belongs to the VPS37 family.</text>
</comment>
<dbReference type="GO" id="GO:0000813">
    <property type="term" value="C:ESCRT I complex"/>
    <property type="evidence" value="ECO:0007669"/>
    <property type="project" value="TreeGrafter"/>
</dbReference>
<dbReference type="PANTHER" id="PTHR13678">
    <property type="entry name" value="VACUOLAR PROTEIN SORTING-ASSOCIATED PROTEIN 37"/>
    <property type="match status" value="1"/>
</dbReference>
<dbReference type="GO" id="GO:0031902">
    <property type="term" value="C:late endosome membrane"/>
    <property type="evidence" value="ECO:0007669"/>
    <property type="project" value="UniProtKB-SubCell"/>
</dbReference>
<dbReference type="PANTHER" id="PTHR13678:SF27">
    <property type="entry name" value="LD45836P"/>
    <property type="match status" value="1"/>
</dbReference>
<feature type="non-terminal residue" evidence="10">
    <location>
        <position position="1"/>
    </location>
</feature>
<evidence type="ECO:0000256" key="5">
    <source>
        <dbReference type="ARBA" id="ARBA00022927"/>
    </source>
</evidence>
<comment type="subcellular location">
    <subcellularLocation>
        <location evidence="1">Late endosome membrane</location>
        <topology evidence="1">Peripheral membrane protein</topology>
    </subcellularLocation>
</comment>
<evidence type="ECO:0000256" key="3">
    <source>
        <dbReference type="ARBA" id="ARBA00022448"/>
    </source>
</evidence>
<dbReference type="GO" id="GO:0006623">
    <property type="term" value="P:protein targeting to vacuole"/>
    <property type="evidence" value="ECO:0007669"/>
    <property type="project" value="TreeGrafter"/>
</dbReference>
<dbReference type="SUPFAM" id="SSF140111">
    <property type="entry name" value="Endosomal sorting complex assembly domain"/>
    <property type="match status" value="1"/>
</dbReference>
<organism evidence="10">
    <name type="scientific">Arion vulgaris</name>
    <dbReference type="NCBI Taxonomy" id="1028688"/>
    <lineage>
        <taxon>Eukaryota</taxon>
        <taxon>Metazoa</taxon>
        <taxon>Spiralia</taxon>
        <taxon>Lophotrochozoa</taxon>
        <taxon>Mollusca</taxon>
        <taxon>Gastropoda</taxon>
        <taxon>Heterobranchia</taxon>
        <taxon>Euthyneura</taxon>
        <taxon>Panpulmonata</taxon>
        <taxon>Eupulmonata</taxon>
        <taxon>Stylommatophora</taxon>
        <taxon>Helicina</taxon>
        <taxon>Arionoidea</taxon>
        <taxon>Arionidae</taxon>
        <taxon>Arion</taxon>
    </lineage>
</organism>
<evidence type="ECO:0000256" key="4">
    <source>
        <dbReference type="ARBA" id="ARBA00022753"/>
    </source>
</evidence>
<comment type="function">
    <text evidence="6">Component of the ESCRT-I complex, a regulator of vesicular trafficking process. Required for the sorting of endocytic ubiquitinated cargos into multivesicular bodies. May be involved in cell growth and differentiation.</text>
</comment>
<feature type="region of interest" description="Disordered" evidence="8">
    <location>
        <begin position="207"/>
        <end position="233"/>
    </location>
</feature>
<feature type="compositionally biased region" description="Polar residues" evidence="8">
    <location>
        <begin position="212"/>
        <end position="229"/>
    </location>
</feature>
<dbReference type="PROSITE" id="PS51314">
    <property type="entry name" value="VPS37_C"/>
    <property type="match status" value="1"/>
</dbReference>
<dbReference type="InterPro" id="IPR009851">
    <property type="entry name" value="Mod_r"/>
</dbReference>
<dbReference type="InterPro" id="IPR029012">
    <property type="entry name" value="Helix_hairpin_bin_sf"/>
</dbReference>
<evidence type="ECO:0000313" key="10">
    <source>
        <dbReference type="EMBL" id="CEK69422.1"/>
    </source>
</evidence>
<dbReference type="GO" id="GO:0006612">
    <property type="term" value="P:protein targeting to membrane"/>
    <property type="evidence" value="ECO:0007669"/>
    <property type="project" value="TreeGrafter"/>
</dbReference>
<feature type="domain" description="VPS37 C-terminal" evidence="9">
    <location>
        <begin position="128"/>
        <end position="217"/>
    </location>
</feature>
<keyword evidence="5 7" id="KW-0653">Protein transport</keyword>
<protein>
    <recommendedName>
        <fullName evidence="9">VPS37 C-terminal domain-containing protein</fullName>
    </recommendedName>
</protein>
<feature type="compositionally biased region" description="Pro residues" evidence="8">
    <location>
        <begin position="1"/>
        <end position="12"/>
    </location>
</feature>
<evidence type="ECO:0000259" key="9">
    <source>
        <dbReference type="PROSITE" id="PS51314"/>
    </source>
</evidence>
<dbReference type="Pfam" id="PF07200">
    <property type="entry name" value="Mod_r"/>
    <property type="match status" value="1"/>
</dbReference>
<sequence>PPGAPNMYPPGAPNSYTPYPTSQMNSSTSSFNDHLSSSNSIASKTDESSALDLLQHLDKSDLQRLLDDDSKLKDLIEDLPQVKSLQLEHDDLVATNKSLAEYNLSQQPKLEDLKHEVANKYGIANNIKTKLAESKATLDSFVGQQSLETLLALLQTETAKSEEESEQLADDFCGGQMAVEEFLTEYIPKRTRTHLRRIKSERFAELIRDSQHATGPTNSWSMTSNSDMPSYQHGHSVPYPISAAIGMPQPNLFPR</sequence>
<gene>
    <name evidence="10" type="primary">ORF70179</name>
</gene>
<dbReference type="GO" id="GO:0043162">
    <property type="term" value="P:ubiquitin-dependent protein catabolic process via the multivesicular body sorting pathway"/>
    <property type="evidence" value="ECO:0007669"/>
    <property type="project" value="TreeGrafter"/>
</dbReference>
<evidence type="ECO:0000256" key="6">
    <source>
        <dbReference type="ARBA" id="ARBA00025010"/>
    </source>
</evidence>
<proteinExistence type="inferred from homology"/>
<dbReference type="AlphaFoldDB" id="A0A0B6ZM02"/>
<evidence type="ECO:0000256" key="8">
    <source>
        <dbReference type="SAM" id="MobiDB-lite"/>
    </source>
</evidence>
<keyword evidence="4" id="KW-0967">Endosome</keyword>
<accession>A0A0B6ZM02</accession>
<dbReference type="EMBL" id="HACG01022557">
    <property type="protein sequence ID" value="CEK69422.1"/>
    <property type="molecule type" value="Transcribed_RNA"/>
</dbReference>
<feature type="compositionally biased region" description="Polar residues" evidence="8">
    <location>
        <begin position="14"/>
        <end position="24"/>
    </location>
</feature>
<keyword evidence="3 7" id="KW-0813">Transport</keyword>
<dbReference type="InterPro" id="IPR037202">
    <property type="entry name" value="ESCRT_assembly_dom"/>
</dbReference>
<evidence type="ECO:0000256" key="2">
    <source>
        <dbReference type="ARBA" id="ARBA00007617"/>
    </source>
</evidence>
<evidence type="ECO:0000256" key="1">
    <source>
        <dbReference type="ARBA" id="ARBA00004633"/>
    </source>
</evidence>
<feature type="compositionally biased region" description="Low complexity" evidence="8">
    <location>
        <begin position="25"/>
        <end position="40"/>
    </location>
</feature>
<feature type="region of interest" description="Disordered" evidence="8">
    <location>
        <begin position="1"/>
        <end position="47"/>
    </location>
</feature>
<reference evidence="10" key="1">
    <citation type="submission" date="2014-12" db="EMBL/GenBank/DDBJ databases">
        <title>Insight into the proteome of Arion vulgaris.</title>
        <authorList>
            <person name="Aradska J."/>
            <person name="Bulat T."/>
            <person name="Smidak R."/>
            <person name="Sarate P."/>
            <person name="Gangsoo J."/>
            <person name="Sialana F."/>
            <person name="Bilban M."/>
            <person name="Lubec G."/>
        </authorList>
    </citation>
    <scope>NUCLEOTIDE SEQUENCE</scope>
    <source>
        <tissue evidence="10">Skin</tissue>
    </source>
</reference>